<keyword evidence="11" id="KW-1185">Reference proteome</keyword>
<evidence type="ECO:0000313" key="11">
    <source>
        <dbReference type="Proteomes" id="UP001305521"/>
    </source>
</evidence>
<dbReference type="Gene3D" id="3.60.21.10">
    <property type="match status" value="1"/>
</dbReference>
<dbReference type="InterPro" id="IPR004843">
    <property type="entry name" value="Calcineurin-like_PHP"/>
</dbReference>
<dbReference type="InterPro" id="IPR050535">
    <property type="entry name" value="DNA_Repair-Maintenance_Comp"/>
</dbReference>
<evidence type="ECO:0000256" key="2">
    <source>
        <dbReference type="ARBA" id="ARBA00011322"/>
    </source>
</evidence>
<keyword evidence="4 7" id="KW-0540">Nuclease</keyword>
<evidence type="ECO:0000259" key="9">
    <source>
        <dbReference type="Pfam" id="PF12320"/>
    </source>
</evidence>
<dbReference type="Proteomes" id="UP001305521">
    <property type="component" value="Chromosome"/>
</dbReference>
<dbReference type="SUPFAM" id="SSF56300">
    <property type="entry name" value="Metallo-dependent phosphatases"/>
    <property type="match status" value="1"/>
</dbReference>
<evidence type="ECO:0000256" key="7">
    <source>
        <dbReference type="RuleBase" id="RU363069"/>
    </source>
</evidence>
<dbReference type="PANTHER" id="PTHR30337">
    <property type="entry name" value="COMPONENT OF ATP-DEPENDENT DSDNA EXONUCLEASE"/>
    <property type="match status" value="1"/>
</dbReference>
<keyword evidence="6 7" id="KW-0269">Exonuclease</keyword>
<dbReference type="Pfam" id="PF00149">
    <property type="entry name" value="Metallophos"/>
    <property type="match status" value="1"/>
</dbReference>
<evidence type="ECO:0000256" key="4">
    <source>
        <dbReference type="ARBA" id="ARBA00022722"/>
    </source>
</evidence>
<dbReference type="GO" id="GO:0004527">
    <property type="term" value="F:exonuclease activity"/>
    <property type="evidence" value="ECO:0007669"/>
    <property type="project" value="UniProtKB-KW"/>
</dbReference>
<keyword evidence="7" id="KW-0235">DNA replication</keyword>
<sequence length="377" mass="39803">MRLLHTADWHLGRALCGQSFHAEQERLLTGAFLDILRETRPDAVLLAGDVYDRALPPADSVELLDDVLQRIVRGLGIPVVMIAGNHDDERRLAFGARLLRPSGLHICDSAMGCAFPFEDAHGPVSILAAGYGTPALLANLFGAEAGITTHDAGFAAVTAHLRGLAPAGARTVVVAHAFISGGLTSESERMLQVGGSGAVSAAHLAGFHYTALGHLHRRQSMAEGRIAYSGSPLAYSFAEAGGTKSVTLVELDAAGNVTAEDIPLTPRHKLRVLRGTLAEVLAMADDPGREDWLQVILTDRQLGAKALLQERYPFVLELRFESPLAMGEAGATPGARIPQDPLEALMAFRAAIGAGDLDGEERAAAIQAISAAMRAEP</sequence>
<evidence type="ECO:0000256" key="1">
    <source>
        <dbReference type="ARBA" id="ARBA00010555"/>
    </source>
</evidence>
<name>A0ABZ0PK47_9PROT</name>
<protein>
    <recommendedName>
        <fullName evidence="3 7">Nuclease SbcCD subunit D</fullName>
    </recommendedName>
</protein>
<dbReference type="InterPro" id="IPR029052">
    <property type="entry name" value="Metallo-depent_PP-like"/>
</dbReference>
<comment type="similarity">
    <text evidence="1 7">Belongs to the SbcD family.</text>
</comment>
<dbReference type="Pfam" id="PF12320">
    <property type="entry name" value="SbcD_C"/>
    <property type="match status" value="1"/>
</dbReference>
<reference evidence="10 11" key="1">
    <citation type="submission" date="2023-11" db="EMBL/GenBank/DDBJ databases">
        <title>Arctic aerobic anoxygenic photoheterotroph Sediminicoccus rosea KRV36 adapts its photosynthesis to long days of polar summer.</title>
        <authorList>
            <person name="Tomasch J."/>
            <person name="Kopejtka K."/>
            <person name="Bily T."/>
            <person name="Gardiner A.T."/>
            <person name="Gardian Z."/>
            <person name="Shivaramu S."/>
            <person name="Koblizek M."/>
            <person name="Engelhardt F."/>
            <person name="Kaftan D."/>
        </authorList>
    </citation>
    <scope>NUCLEOTIDE SEQUENCE [LARGE SCALE GENOMIC DNA]</scope>
    <source>
        <strain evidence="10 11">R-30</strain>
    </source>
</reference>
<dbReference type="InterPro" id="IPR041796">
    <property type="entry name" value="Mre11_N"/>
</dbReference>
<evidence type="ECO:0000259" key="8">
    <source>
        <dbReference type="Pfam" id="PF00149"/>
    </source>
</evidence>
<evidence type="ECO:0000256" key="6">
    <source>
        <dbReference type="ARBA" id="ARBA00022839"/>
    </source>
</evidence>
<comment type="subunit">
    <text evidence="2 7">Heterodimer of SbcC and SbcD.</text>
</comment>
<keyword evidence="7" id="KW-0233">DNA recombination</keyword>
<evidence type="ECO:0000256" key="3">
    <source>
        <dbReference type="ARBA" id="ARBA00013365"/>
    </source>
</evidence>
<dbReference type="InterPro" id="IPR026843">
    <property type="entry name" value="SbcD_C"/>
</dbReference>
<gene>
    <name evidence="7" type="primary">sbcD</name>
    <name evidence="10" type="ORF">R9Z33_04345</name>
</gene>
<comment type="function">
    <text evidence="7">SbcCD cleaves DNA hairpin structures. These structures can inhibit DNA replication and are intermediates in certain DNA recombination reactions. The complex acts as a 3'-&gt;5' double strand exonuclease that can open hairpins. It also has a 5' single-strand endonuclease activity.</text>
</comment>
<dbReference type="NCBIfam" id="TIGR00619">
    <property type="entry name" value="sbcd"/>
    <property type="match status" value="1"/>
</dbReference>
<feature type="domain" description="Calcineurin-like phosphoesterase" evidence="8">
    <location>
        <begin position="1"/>
        <end position="94"/>
    </location>
</feature>
<dbReference type="RefSeq" id="WP_318650081.1">
    <property type="nucleotide sequence ID" value="NZ_CP137852.1"/>
</dbReference>
<dbReference type="InterPro" id="IPR004593">
    <property type="entry name" value="SbcD"/>
</dbReference>
<evidence type="ECO:0000313" key="10">
    <source>
        <dbReference type="EMBL" id="WPB86104.1"/>
    </source>
</evidence>
<evidence type="ECO:0000256" key="5">
    <source>
        <dbReference type="ARBA" id="ARBA00022801"/>
    </source>
</evidence>
<feature type="domain" description="Nuclease SbcCD subunit D C-terminal" evidence="9">
    <location>
        <begin position="267"/>
        <end position="321"/>
    </location>
</feature>
<organism evidence="10 11">
    <name type="scientific">Sediminicoccus rosea</name>
    <dbReference type="NCBI Taxonomy" id="1225128"/>
    <lineage>
        <taxon>Bacteria</taxon>
        <taxon>Pseudomonadati</taxon>
        <taxon>Pseudomonadota</taxon>
        <taxon>Alphaproteobacteria</taxon>
        <taxon>Acetobacterales</taxon>
        <taxon>Roseomonadaceae</taxon>
        <taxon>Sediminicoccus</taxon>
    </lineage>
</organism>
<proteinExistence type="inferred from homology"/>
<keyword evidence="7" id="KW-0255">Endonuclease</keyword>
<dbReference type="EMBL" id="CP137852">
    <property type="protein sequence ID" value="WPB86104.1"/>
    <property type="molecule type" value="Genomic_DNA"/>
</dbReference>
<dbReference type="PANTHER" id="PTHR30337:SF0">
    <property type="entry name" value="NUCLEASE SBCCD SUBUNIT D"/>
    <property type="match status" value="1"/>
</dbReference>
<accession>A0ABZ0PK47</accession>
<dbReference type="CDD" id="cd00840">
    <property type="entry name" value="MPP_Mre11_N"/>
    <property type="match status" value="1"/>
</dbReference>
<keyword evidence="5 7" id="KW-0378">Hydrolase</keyword>